<dbReference type="SUPFAM" id="SSF52172">
    <property type="entry name" value="CheY-like"/>
    <property type="match status" value="1"/>
</dbReference>
<dbReference type="InterPro" id="IPR001789">
    <property type="entry name" value="Sig_transdc_resp-reg_receiver"/>
</dbReference>
<dbReference type="PANTHER" id="PTHR44591">
    <property type="entry name" value="STRESS RESPONSE REGULATOR PROTEIN 1"/>
    <property type="match status" value="1"/>
</dbReference>
<proteinExistence type="predicted"/>
<geneLocation type="plasmid" evidence="4 5">
    <name>p2-125</name>
</geneLocation>
<dbReference type="CDD" id="cd00156">
    <property type="entry name" value="REC"/>
    <property type="match status" value="1"/>
</dbReference>
<reference evidence="4 5" key="1">
    <citation type="submission" date="2018-11" db="EMBL/GenBank/DDBJ databases">
        <title>The first complete genome of Serratia liquefaciens isolated from metalophyte plant revel distinctness adaptive mechanisms in an extreme habitat.</title>
        <authorList>
            <person name="Caneschi W.L."/>
            <person name="Sanchez A.B."/>
            <person name="Felestrino E.B."/>
            <person name="Assis R.A.B."/>
            <person name="Lemes C.G.C."/>
            <person name="Cordeiro I.F."/>
            <person name="Fonseca N.P."/>
            <person name="Villa M."/>
            <person name="Vieira I.T."/>
            <person name="Moraes L.A."/>
            <person name="Kamino L.H.Y."/>
            <person name="do Carmo F."/>
            <person name="Garcia C.M."/>
            <person name="Almeida N.F."/>
            <person name="Silva R.S."/>
            <person name="Ferro J.A."/>
            <person name="Ferro M.I.T."/>
            <person name="Varani A.M."/>
            <person name="Ferreira R.M."/>
            <person name="dos Santos V.L."/>
            <person name="Silva U.C."/>
            <person name="Setubal J.C."/>
            <person name="Moreira L.M."/>
        </authorList>
    </citation>
    <scope>NUCLEOTIDE SEQUENCE [LARGE SCALE GENOMIC DNA]</scope>
    <source>
        <strain evidence="4 5">FG3</strain>
        <plasmid evidence="4 5">p2-125</plasmid>
    </source>
</reference>
<evidence type="ECO:0000256" key="1">
    <source>
        <dbReference type="ARBA" id="ARBA00022553"/>
    </source>
</evidence>
<dbReference type="Proteomes" id="UP000317572">
    <property type="component" value="Plasmid p2-125"/>
</dbReference>
<dbReference type="InterPro" id="IPR013975">
    <property type="entry name" value="Tscrpt_reg_BetR_N"/>
</dbReference>
<dbReference type="PROSITE" id="PS50110">
    <property type="entry name" value="RESPONSE_REGULATORY"/>
    <property type="match status" value="1"/>
</dbReference>
<organism evidence="4 5">
    <name type="scientific">Serratia liquefaciens</name>
    <dbReference type="NCBI Taxonomy" id="614"/>
    <lineage>
        <taxon>Bacteria</taxon>
        <taxon>Pseudomonadati</taxon>
        <taxon>Pseudomonadota</taxon>
        <taxon>Gammaproteobacteria</taxon>
        <taxon>Enterobacterales</taxon>
        <taxon>Yersiniaceae</taxon>
        <taxon>Serratia</taxon>
    </lineage>
</organism>
<evidence type="ECO:0000313" key="5">
    <source>
        <dbReference type="Proteomes" id="UP000317572"/>
    </source>
</evidence>
<protein>
    <submittedName>
        <fullName evidence="4">Response regulator</fullName>
    </submittedName>
</protein>
<dbReference type="AlphaFoldDB" id="A0A515D5T8"/>
<feature type="domain" description="Response regulatory" evidence="3">
    <location>
        <begin position="159"/>
        <end position="278"/>
    </location>
</feature>
<dbReference type="SMART" id="SM00448">
    <property type="entry name" value="REC"/>
    <property type="match status" value="1"/>
</dbReference>
<evidence type="ECO:0000256" key="2">
    <source>
        <dbReference type="PROSITE-ProRule" id="PRU00169"/>
    </source>
</evidence>
<evidence type="ECO:0000313" key="4">
    <source>
        <dbReference type="EMBL" id="QDL35769.1"/>
    </source>
</evidence>
<dbReference type="Gene3D" id="3.40.50.2300">
    <property type="match status" value="1"/>
</dbReference>
<sequence length="280" mass="32261">MKSINTSEMHAGEMLSNVMTMSGIPKHKQASHIRDVLNVSTPQAQRKLKGTAPWELTQLDQVVRSLNITMSQFFAMFENELTEKQDAVFNHDKIELPCKIYLSKENSKERREYSAVKVNDKWHVFKTEEIEENELYNDARRFIGMIIIESNKTELKKKRIALLDDDQDVLESISEIIGHGDYAVSSFSNLSDLEAKIYTSPYDAYIMDWVVNDKSAYESIRKIRESKKPHAMIIVLTGQDSEEVDDEIATAISDFDIIGPFSKPLKINSIQRLIDKYFLR</sequence>
<name>A0A515D5T8_SERLI</name>
<feature type="modified residue" description="4-aspartylphosphate" evidence="2">
    <location>
        <position position="208"/>
    </location>
</feature>
<keyword evidence="4" id="KW-0614">Plasmid</keyword>
<dbReference type="Pfam" id="PF00072">
    <property type="entry name" value="Response_reg"/>
    <property type="match status" value="1"/>
</dbReference>
<dbReference type="PANTHER" id="PTHR44591:SF3">
    <property type="entry name" value="RESPONSE REGULATORY DOMAIN-CONTAINING PROTEIN"/>
    <property type="match status" value="1"/>
</dbReference>
<dbReference type="RefSeq" id="WP_142816613.1">
    <property type="nucleotide sequence ID" value="NZ_CP033895.1"/>
</dbReference>
<keyword evidence="1 2" id="KW-0597">Phosphoprotein</keyword>
<accession>A0A515D5T8</accession>
<dbReference type="GO" id="GO:0000160">
    <property type="term" value="P:phosphorelay signal transduction system"/>
    <property type="evidence" value="ECO:0007669"/>
    <property type="project" value="InterPro"/>
</dbReference>
<evidence type="ECO:0000259" key="3">
    <source>
        <dbReference type="PROSITE" id="PS50110"/>
    </source>
</evidence>
<dbReference type="Pfam" id="PF08667">
    <property type="entry name" value="BetR"/>
    <property type="match status" value="1"/>
</dbReference>
<gene>
    <name evidence="4" type="ORF">EGO53_28720</name>
</gene>
<dbReference type="InterPro" id="IPR011006">
    <property type="entry name" value="CheY-like_superfamily"/>
</dbReference>
<dbReference type="InterPro" id="IPR050595">
    <property type="entry name" value="Bact_response_regulator"/>
</dbReference>
<dbReference type="EMBL" id="CP033895">
    <property type="protein sequence ID" value="QDL35769.1"/>
    <property type="molecule type" value="Genomic_DNA"/>
</dbReference>